<evidence type="ECO:0000313" key="2">
    <source>
        <dbReference type="Proteomes" id="UP000007266"/>
    </source>
</evidence>
<reference evidence="1 2" key="2">
    <citation type="journal article" date="2010" name="Nucleic Acids Res.">
        <title>BeetleBase in 2010: revisions to provide comprehensive genomic information for Tribolium castaneum.</title>
        <authorList>
            <person name="Kim H.S."/>
            <person name="Murphy T."/>
            <person name="Xia J."/>
            <person name="Caragea D."/>
            <person name="Park Y."/>
            <person name="Beeman R.W."/>
            <person name="Lorenzen M.D."/>
            <person name="Butcher S."/>
            <person name="Manak J.R."/>
            <person name="Brown S.J."/>
        </authorList>
    </citation>
    <scope>GENOME REANNOTATION</scope>
    <source>
        <strain evidence="1 2">Georgia GA2</strain>
    </source>
</reference>
<name>A0A139WMB5_TRICA</name>
<proteinExistence type="predicted"/>
<evidence type="ECO:0000313" key="1">
    <source>
        <dbReference type="EMBL" id="KYB29034.1"/>
    </source>
</evidence>
<keyword evidence="2" id="KW-1185">Reference proteome</keyword>
<feature type="non-terminal residue" evidence="1">
    <location>
        <position position="1"/>
    </location>
</feature>
<dbReference type="Proteomes" id="UP000007266">
    <property type="component" value="Linkage group 2"/>
</dbReference>
<dbReference type="InParanoid" id="A0A139WMB5"/>
<dbReference type="EMBL" id="KQ971313">
    <property type="protein sequence ID" value="KYB29034.1"/>
    <property type="molecule type" value="Genomic_DNA"/>
</dbReference>
<organism evidence="1 2">
    <name type="scientific">Tribolium castaneum</name>
    <name type="common">Red flour beetle</name>
    <dbReference type="NCBI Taxonomy" id="7070"/>
    <lineage>
        <taxon>Eukaryota</taxon>
        <taxon>Metazoa</taxon>
        <taxon>Ecdysozoa</taxon>
        <taxon>Arthropoda</taxon>
        <taxon>Hexapoda</taxon>
        <taxon>Insecta</taxon>
        <taxon>Pterygota</taxon>
        <taxon>Neoptera</taxon>
        <taxon>Endopterygota</taxon>
        <taxon>Coleoptera</taxon>
        <taxon>Polyphaga</taxon>
        <taxon>Cucujiformia</taxon>
        <taxon>Tenebrionidae</taxon>
        <taxon>Tenebrionidae incertae sedis</taxon>
        <taxon>Tribolium</taxon>
    </lineage>
</organism>
<accession>A0A139WMB5</accession>
<gene>
    <name evidence="1" type="primary">AUGUSTUS-3.0.2_34565</name>
    <name evidence="1" type="ORF">TcasGA2_TC034565</name>
</gene>
<protein>
    <submittedName>
        <fullName evidence="1">Uncharacterized protein</fullName>
    </submittedName>
</protein>
<sequence>PRESRLKGPRRSHSRARCCPRRPGPNWFFVDDIEFTVTMVTHSGKLVLSLHSTRFCIPRGRARGPTRNYPPDDIRNAASGWAEEVTDILTNV</sequence>
<dbReference type="AlphaFoldDB" id="A0A139WMB5"/>
<reference evidence="1 2" key="1">
    <citation type="journal article" date="2008" name="Nature">
        <title>The genome of the model beetle and pest Tribolium castaneum.</title>
        <authorList>
            <consortium name="Tribolium Genome Sequencing Consortium"/>
            <person name="Richards S."/>
            <person name="Gibbs R.A."/>
            <person name="Weinstock G.M."/>
            <person name="Brown S.J."/>
            <person name="Denell R."/>
            <person name="Beeman R.W."/>
            <person name="Gibbs R."/>
            <person name="Beeman R.W."/>
            <person name="Brown S.J."/>
            <person name="Bucher G."/>
            <person name="Friedrich M."/>
            <person name="Grimmelikhuijzen C.J."/>
            <person name="Klingler M."/>
            <person name="Lorenzen M."/>
            <person name="Richards S."/>
            <person name="Roth S."/>
            <person name="Schroder R."/>
            <person name="Tautz D."/>
            <person name="Zdobnov E.M."/>
            <person name="Muzny D."/>
            <person name="Gibbs R.A."/>
            <person name="Weinstock G.M."/>
            <person name="Attaway T."/>
            <person name="Bell S."/>
            <person name="Buhay C.J."/>
            <person name="Chandrabose M.N."/>
            <person name="Chavez D."/>
            <person name="Clerk-Blankenburg K.P."/>
            <person name="Cree A."/>
            <person name="Dao M."/>
            <person name="Davis C."/>
            <person name="Chacko J."/>
            <person name="Dinh H."/>
            <person name="Dugan-Rocha S."/>
            <person name="Fowler G."/>
            <person name="Garner T.T."/>
            <person name="Garnes J."/>
            <person name="Gnirke A."/>
            <person name="Hawes A."/>
            <person name="Hernandez J."/>
            <person name="Hines S."/>
            <person name="Holder M."/>
            <person name="Hume J."/>
            <person name="Jhangiani S.N."/>
            <person name="Joshi V."/>
            <person name="Khan Z.M."/>
            <person name="Jackson L."/>
            <person name="Kovar C."/>
            <person name="Kowis A."/>
            <person name="Lee S."/>
            <person name="Lewis L.R."/>
            <person name="Margolis J."/>
            <person name="Morgan M."/>
            <person name="Nazareth L.V."/>
            <person name="Nguyen N."/>
            <person name="Okwuonu G."/>
            <person name="Parker D."/>
            <person name="Richards S."/>
            <person name="Ruiz S.J."/>
            <person name="Santibanez J."/>
            <person name="Savard J."/>
            <person name="Scherer S.E."/>
            <person name="Schneider B."/>
            <person name="Sodergren E."/>
            <person name="Tautz D."/>
            <person name="Vattahil S."/>
            <person name="Villasana D."/>
            <person name="White C.S."/>
            <person name="Wright R."/>
            <person name="Park Y."/>
            <person name="Beeman R.W."/>
            <person name="Lord J."/>
            <person name="Oppert B."/>
            <person name="Lorenzen M."/>
            <person name="Brown S."/>
            <person name="Wang L."/>
            <person name="Savard J."/>
            <person name="Tautz D."/>
            <person name="Richards S."/>
            <person name="Weinstock G."/>
            <person name="Gibbs R.A."/>
            <person name="Liu Y."/>
            <person name="Worley K."/>
            <person name="Weinstock G."/>
            <person name="Elsik C.G."/>
            <person name="Reese J.T."/>
            <person name="Elhaik E."/>
            <person name="Landan G."/>
            <person name="Graur D."/>
            <person name="Arensburger P."/>
            <person name="Atkinson P."/>
            <person name="Beeman R.W."/>
            <person name="Beidler J."/>
            <person name="Brown S.J."/>
            <person name="Demuth J.P."/>
            <person name="Drury D.W."/>
            <person name="Du Y.Z."/>
            <person name="Fujiwara H."/>
            <person name="Lorenzen M."/>
            <person name="Maselli V."/>
            <person name="Osanai M."/>
            <person name="Park Y."/>
            <person name="Robertson H.M."/>
            <person name="Tu Z."/>
            <person name="Wang J.J."/>
            <person name="Wang S."/>
            <person name="Richards S."/>
            <person name="Song H."/>
            <person name="Zhang L."/>
            <person name="Sodergren E."/>
            <person name="Werner D."/>
            <person name="Stanke M."/>
            <person name="Morgenstern B."/>
            <person name="Solovyev V."/>
            <person name="Kosarev P."/>
            <person name="Brown G."/>
            <person name="Chen H.C."/>
            <person name="Ermolaeva O."/>
            <person name="Hlavina W."/>
            <person name="Kapustin Y."/>
            <person name="Kiryutin B."/>
            <person name="Kitts P."/>
            <person name="Maglott D."/>
            <person name="Pruitt K."/>
            <person name="Sapojnikov V."/>
            <person name="Souvorov A."/>
            <person name="Mackey A.J."/>
            <person name="Waterhouse R.M."/>
            <person name="Wyder S."/>
            <person name="Zdobnov E.M."/>
            <person name="Zdobnov E.M."/>
            <person name="Wyder S."/>
            <person name="Kriventseva E.V."/>
            <person name="Kadowaki T."/>
            <person name="Bork P."/>
            <person name="Aranda M."/>
            <person name="Bao R."/>
            <person name="Beermann A."/>
            <person name="Berns N."/>
            <person name="Bolognesi R."/>
            <person name="Bonneton F."/>
            <person name="Bopp D."/>
            <person name="Brown S.J."/>
            <person name="Bucher G."/>
            <person name="Butts T."/>
            <person name="Chaumot A."/>
            <person name="Denell R.E."/>
            <person name="Ferrier D.E."/>
            <person name="Friedrich M."/>
            <person name="Gordon C.M."/>
            <person name="Jindra M."/>
            <person name="Klingler M."/>
            <person name="Lan Q."/>
            <person name="Lattorff H.M."/>
            <person name="Laudet V."/>
            <person name="von Levetsow C."/>
            <person name="Liu Z."/>
            <person name="Lutz R."/>
            <person name="Lynch J.A."/>
            <person name="da Fonseca R.N."/>
            <person name="Posnien N."/>
            <person name="Reuter R."/>
            <person name="Roth S."/>
            <person name="Savard J."/>
            <person name="Schinko J.B."/>
            <person name="Schmitt C."/>
            <person name="Schoppmeier M."/>
            <person name="Schroder R."/>
            <person name="Shippy T.D."/>
            <person name="Simonnet F."/>
            <person name="Marques-Souza H."/>
            <person name="Tautz D."/>
            <person name="Tomoyasu Y."/>
            <person name="Trauner J."/>
            <person name="Van der Zee M."/>
            <person name="Vervoort M."/>
            <person name="Wittkopp N."/>
            <person name="Wimmer E.A."/>
            <person name="Yang X."/>
            <person name="Jones A.K."/>
            <person name="Sattelle D.B."/>
            <person name="Ebert P.R."/>
            <person name="Nelson D."/>
            <person name="Scott J.G."/>
            <person name="Beeman R.W."/>
            <person name="Muthukrishnan S."/>
            <person name="Kramer K.J."/>
            <person name="Arakane Y."/>
            <person name="Beeman R.W."/>
            <person name="Zhu Q."/>
            <person name="Hogenkamp D."/>
            <person name="Dixit R."/>
            <person name="Oppert B."/>
            <person name="Jiang H."/>
            <person name="Zou Z."/>
            <person name="Marshall J."/>
            <person name="Elpidina E."/>
            <person name="Vinokurov K."/>
            <person name="Oppert C."/>
            <person name="Zou Z."/>
            <person name="Evans J."/>
            <person name="Lu Z."/>
            <person name="Zhao P."/>
            <person name="Sumathipala N."/>
            <person name="Altincicek B."/>
            <person name="Vilcinskas A."/>
            <person name="Williams M."/>
            <person name="Hultmark D."/>
            <person name="Hetru C."/>
            <person name="Jiang H."/>
            <person name="Grimmelikhuijzen C.J."/>
            <person name="Hauser F."/>
            <person name="Cazzamali G."/>
            <person name="Williamson M."/>
            <person name="Park Y."/>
            <person name="Li B."/>
            <person name="Tanaka Y."/>
            <person name="Predel R."/>
            <person name="Neupert S."/>
            <person name="Schachtner J."/>
            <person name="Verleyen P."/>
            <person name="Raible F."/>
            <person name="Bork P."/>
            <person name="Friedrich M."/>
            <person name="Walden K.K."/>
            <person name="Robertson H.M."/>
            <person name="Angeli S."/>
            <person name="Foret S."/>
            <person name="Bucher G."/>
            <person name="Schuetz S."/>
            <person name="Maleszka R."/>
            <person name="Wimmer E.A."/>
            <person name="Beeman R.W."/>
            <person name="Lorenzen M."/>
            <person name="Tomoyasu Y."/>
            <person name="Miller S.C."/>
            <person name="Grossmann D."/>
            <person name="Bucher G."/>
        </authorList>
    </citation>
    <scope>NUCLEOTIDE SEQUENCE [LARGE SCALE GENOMIC DNA]</scope>
    <source>
        <strain evidence="1 2">Georgia GA2</strain>
    </source>
</reference>